<keyword evidence="2" id="KW-1185">Reference proteome</keyword>
<evidence type="ECO:0000313" key="1">
    <source>
        <dbReference type="EMBL" id="CAA7264280.1"/>
    </source>
</evidence>
<dbReference type="Proteomes" id="UP000467700">
    <property type="component" value="Unassembled WGS sequence"/>
</dbReference>
<dbReference type="EMBL" id="CACVBS010000044">
    <property type="protein sequence ID" value="CAA7264280.1"/>
    <property type="molecule type" value="Genomic_DNA"/>
</dbReference>
<proteinExistence type="predicted"/>
<organism evidence="1 2">
    <name type="scientific">Cyclocybe aegerita</name>
    <name type="common">Black poplar mushroom</name>
    <name type="synonym">Agrocybe aegerita</name>
    <dbReference type="NCBI Taxonomy" id="1973307"/>
    <lineage>
        <taxon>Eukaryota</taxon>
        <taxon>Fungi</taxon>
        <taxon>Dikarya</taxon>
        <taxon>Basidiomycota</taxon>
        <taxon>Agaricomycotina</taxon>
        <taxon>Agaricomycetes</taxon>
        <taxon>Agaricomycetidae</taxon>
        <taxon>Agaricales</taxon>
        <taxon>Agaricineae</taxon>
        <taxon>Bolbitiaceae</taxon>
        <taxon>Cyclocybe</taxon>
    </lineage>
</organism>
<gene>
    <name evidence="1" type="ORF">AAE3_LOCUS6634</name>
</gene>
<comment type="caution">
    <text evidence="1">The sequence shown here is derived from an EMBL/GenBank/DDBJ whole genome shotgun (WGS) entry which is preliminary data.</text>
</comment>
<dbReference type="AlphaFoldDB" id="A0A8S0WBP5"/>
<evidence type="ECO:0000313" key="2">
    <source>
        <dbReference type="Proteomes" id="UP000467700"/>
    </source>
</evidence>
<name>A0A8S0WBP5_CYCAE</name>
<reference evidence="1 2" key="1">
    <citation type="submission" date="2020-01" db="EMBL/GenBank/DDBJ databases">
        <authorList>
            <person name="Gupta K D."/>
        </authorList>
    </citation>
    <scope>NUCLEOTIDE SEQUENCE [LARGE SCALE GENOMIC DNA]</scope>
</reference>
<sequence>MFQHNIHARFAEFSLEPRVLLAILAARNWASFRTPRIPRRYYKLKHYPITVHYYHSETDPPSLNYPTQSSRPALRARLPSNRVRQSVLGQLSVPFPFPSLFFSLPLPPLPLLLPPPYLHLLYLRRALRAARAGLSRLYTRRRREGRKGSGLRWVQYEQNPSPRKLGSS</sequence>
<accession>A0A8S0WBP5</accession>
<protein>
    <submittedName>
        <fullName evidence="1">Uncharacterized protein</fullName>
    </submittedName>
</protein>